<evidence type="ECO:0000313" key="3">
    <source>
        <dbReference type="Proteomes" id="UP000324222"/>
    </source>
</evidence>
<name>A0A5B7HBB9_PORTR</name>
<sequence length="190" mass="20088">MSAALCHILLHSNQFEDHGMDLMGDATTALPSVLPCSGVSEAQRILQEGVDMTSSSWATRWLPGSLLPPFTATASIIGQHITTFDLHHYQFLGPCSYLLTQDFVGGDFSVVGVYQAEAGVVGLASVEVHTPSGTFVMGVNGSVDTSQSQHEVHSAGGRTSLKVGGLLVSCDQTLQGCLITVSNKYFGRSK</sequence>
<evidence type="ECO:0000313" key="2">
    <source>
        <dbReference type="EMBL" id="MPC67393.1"/>
    </source>
</evidence>
<comment type="caution">
    <text evidence="2">The sequence shown here is derived from an EMBL/GenBank/DDBJ whole genome shotgun (WGS) entry which is preliminary data.</text>
</comment>
<dbReference type="Pfam" id="PF00094">
    <property type="entry name" value="VWD"/>
    <property type="match status" value="1"/>
</dbReference>
<organism evidence="2 3">
    <name type="scientific">Portunus trituberculatus</name>
    <name type="common">Swimming crab</name>
    <name type="synonym">Neptunus trituberculatus</name>
    <dbReference type="NCBI Taxonomy" id="210409"/>
    <lineage>
        <taxon>Eukaryota</taxon>
        <taxon>Metazoa</taxon>
        <taxon>Ecdysozoa</taxon>
        <taxon>Arthropoda</taxon>
        <taxon>Crustacea</taxon>
        <taxon>Multicrustacea</taxon>
        <taxon>Malacostraca</taxon>
        <taxon>Eumalacostraca</taxon>
        <taxon>Eucarida</taxon>
        <taxon>Decapoda</taxon>
        <taxon>Pleocyemata</taxon>
        <taxon>Brachyura</taxon>
        <taxon>Eubrachyura</taxon>
        <taxon>Portunoidea</taxon>
        <taxon>Portunidae</taxon>
        <taxon>Portuninae</taxon>
        <taxon>Portunus</taxon>
    </lineage>
</organism>
<dbReference type="PANTHER" id="PTHR37860">
    <property type="entry name" value="AGAP008810-PA"/>
    <property type="match status" value="1"/>
</dbReference>
<dbReference type="InterPro" id="IPR001846">
    <property type="entry name" value="VWF_type-D"/>
</dbReference>
<accession>A0A5B7HBB9</accession>
<dbReference type="PROSITE" id="PS51233">
    <property type="entry name" value="VWFD"/>
    <property type="match status" value="1"/>
</dbReference>
<dbReference type="AlphaFoldDB" id="A0A5B7HBB9"/>
<reference evidence="2 3" key="1">
    <citation type="submission" date="2019-05" db="EMBL/GenBank/DDBJ databases">
        <title>Another draft genome of Portunus trituberculatus and its Hox gene families provides insights of decapod evolution.</title>
        <authorList>
            <person name="Jeong J.-H."/>
            <person name="Song I."/>
            <person name="Kim S."/>
            <person name="Choi T."/>
            <person name="Kim D."/>
            <person name="Ryu S."/>
            <person name="Kim W."/>
        </authorList>
    </citation>
    <scope>NUCLEOTIDE SEQUENCE [LARGE SCALE GENOMIC DNA]</scope>
    <source>
        <tissue evidence="2">Muscle</tissue>
    </source>
</reference>
<keyword evidence="3" id="KW-1185">Reference proteome</keyword>
<dbReference type="Proteomes" id="UP000324222">
    <property type="component" value="Unassembled WGS sequence"/>
</dbReference>
<dbReference type="OrthoDB" id="5956066at2759"/>
<feature type="domain" description="VWFD" evidence="1">
    <location>
        <begin position="72"/>
        <end position="190"/>
    </location>
</feature>
<gene>
    <name evidence="2" type="primary">APLP_7</name>
    <name evidence="2" type="ORF">E2C01_061568</name>
</gene>
<evidence type="ECO:0000259" key="1">
    <source>
        <dbReference type="PROSITE" id="PS51233"/>
    </source>
</evidence>
<dbReference type="EMBL" id="VSRR010026183">
    <property type="protein sequence ID" value="MPC67393.1"/>
    <property type="molecule type" value="Genomic_DNA"/>
</dbReference>
<protein>
    <submittedName>
        <fullName evidence="2">Apolipophorin</fullName>
    </submittedName>
</protein>
<proteinExistence type="predicted"/>
<dbReference type="PANTHER" id="PTHR37860:SF1">
    <property type="match status" value="1"/>
</dbReference>